<reference evidence="2" key="1">
    <citation type="journal article" date="2010" name="Nat. Biotechnol.">
        <title>Draft genome sequence of the oilseed species Ricinus communis.</title>
        <authorList>
            <person name="Chan A.P."/>
            <person name="Crabtree J."/>
            <person name="Zhao Q."/>
            <person name="Lorenzi H."/>
            <person name="Orvis J."/>
            <person name="Puiu D."/>
            <person name="Melake-Berhan A."/>
            <person name="Jones K.M."/>
            <person name="Redman J."/>
            <person name="Chen G."/>
            <person name="Cahoon E.B."/>
            <person name="Gedil M."/>
            <person name="Stanke M."/>
            <person name="Haas B.J."/>
            <person name="Wortman J.R."/>
            <person name="Fraser-Liggett C.M."/>
            <person name="Ravel J."/>
            <person name="Rabinowicz P.D."/>
        </authorList>
    </citation>
    <scope>NUCLEOTIDE SEQUENCE [LARGE SCALE GENOMIC DNA]</scope>
    <source>
        <strain evidence="2">cv. Hale</strain>
    </source>
</reference>
<evidence type="ECO:0000313" key="1">
    <source>
        <dbReference type="EMBL" id="EEF46481.1"/>
    </source>
</evidence>
<protein>
    <submittedName>
        <fullName evidence="1">Uncharacterized protein</fullName>
    </submittedName>
</protein>
<sequence>MTREVLLDWYVETTMGERRRAKLPLIQNCARSGALSEALGLAEEKGWSNVIWEGDAKLAFPPFPTHGLAVVIAYASVAVEGQNDLLSPGIHWQWELNFPYNNS</sequence>
<dbReference type="InParanoid" id="B9RQP2"/>
<dbReference type="AlphaFoldDB" id="B9RQP2"/>
<proteinExistence type="predicted"/>
<dbReference type="EMBL" id="EQ973801">
    <property type="protein sequence ID" value="EEF46481.1"/>
    <property type="molecule type" value="Genomic_DNA"/>
</dbReference>
<organism evidence="1 2">
    <name type="scientific">Ricinus communis</name>
    <name type="common">Castor bean</name>
    <dbReference type="NCBI Taxonomy" id="3988"/>
    <lineage>
        <taxon>Eukaryota</taxon>
        <taxon>Viridiplantae</taxon>
        <taxon>Streptophyta</taxon>
        <taxon>Embryophyta</taxon>
        <taxon>Tracheophyta</taxon>
        <taxon>Spermatophyta</taxon>
        <taxon>Magnoliopsida</taxon>
        <taxon>eudicotyledons</taxon>
        <taxon>Gunneridae</taxon>
        <taxon>Pentapetalae</taxon>
        <taxon>rosids</taxon>
        <taxon>fabids</taxon>
        <taxon>Malpighiales</taxon>
        <taxon>Euphorbiaceae</taxon>
        <taxon>Acalyphoideae</taxon>
        <taxon>Acalypheae</taxon>
        <taxon>Ricinus</taxon>
    </lineage>
</organism>
<name>B9RQP2_RICCO</name>
<keyword evidence="2" id="KW-1185">Reference proteome</keyword>
<gene>
    <name evidence="1" type="ORF">RCOM_1494550</name>
</gene>
<dbReference type="Proteomes" id="UP000008311">
    <property type="component" value="Unassembled WGS sequence"/>
</dbReference>
<accession>B9RQP2</accession>
<evidence type="ECO:0000313" key="2">
    <source>
        <dbReference type="Proteomes" id="UP000008311"/>
    </source>
</evidence>